<evidence type="ECO:0000256" key="8">
    <source>
        <dbReference type="SAM" id="Phobius"/>
    </source>
</evidence>
<dbReference type="Gene3D" id="2.60.40.200">
    <property type="entry name" value="Superoxide dismutase, copper/zinc binding domain"/>
    <property type="match status" value="1"/>
</dbReference>
<comment type="catalytic activity">
    <reaction evidence="7">
        <text>2 superoxide + 2 H(+) = H2O2 + O2</text>
        <dbReference type="Rhea" id="RHEA:20696"/>
        <dbReference type="ChEBI" id="CHEBI:15378"/>
        <dbReference type="ChEBI" id="CHEBI:15379"/>
        <dbReference type="ChEBI" id="CHEBI:16240"/>
        <dbReference type="ChEBI" id="CHEBI:18421"/>
        <dbReference type="EC" id="1.15.1.1"/>
    </reaction>
</comment>
<dbReference type="SUPFAM" id="SSF49329">
    <property type="entry name" value="Cu,Zn superoxide dismutase-like"/>
    <property type="match status" value="1"/>
</dbReference>
<evidence type="ECO:0000256" key="6">
    <source>
        <dbReference type="ARBA" id="ARBA00022862"/>
    </source>
</evidence>
<dbReference type="STRING" id="5466.A0A4R8RI12"/>
<dbReference type="EC" id="1.15.1.1" evidence="4"/>
<dbReference type="PANTHER" id="PTHR20910:SF1">
    <property type="entry name" value="SUPEROXIDE DISMUTASE COPPER_ZINC BINDING DOMAIN-CONTAINING PROTEIN"/>
    <property type="match status" value="1"/>
</dbReference>
<dbReference type="AlphaFoldDB" id="A0A4R8RI12"/>
<organism evidence="9 10">
    <name type="scientific">Colletotrichum trifolii</name>
    <dbReference type="NCBI Taxonomy" id="5466"/>
    <lineage>
        <taxon>Eukaryota</taxon>
        <taxon>Fungi</taxon>
        <taxon>Dikarya</taxon>
        <taxon>Ascomycota</taxon>
        <taxon>Pezizomycotina</taxon>
        <taxon>Sordariomycetes</taxon>
        <taxon>Hypocreomycetidae</taxon>
        <taxon>Glomerellales</taxon>
        <taxon>Glomerellaceae</taxon>
        <taxon>Colletotrichum</taxon>
        <taxon>Colletotrichum orbiculare species complex</taxon>
    </lineage>
</organism>
<protein>
    <recommendedName>
        <fullName evidence="4">superoxide dismutase</fullName>
        <ecNumber evidence="4">1.15.1.1</ecNumber>
    </recommendedName>
</protein>
<dbReference type="InterPro" id="IPR053257">
    <property type="entry name" value="Cu-only_SOD"/>
</dbReference>
<dbReference type="InterPro" id="IPR036423">
    <property type="entry name" value="SOD-like_Cu/Zn_dom_sf"/>
</dbReference>
<evidence type="ECO:0000256" key="1">
    <source>
        <dbReference type="ARBA" id="ARBA00004196"/>
    </source>
</evidence>
<sequence>MESELDRDLNILIANLESEVIASAPTERRMLRKAKDALQRCLGSATVPEIASIALAEVKALLQWLDDYKELRASSANVASPLATPRAAVDCRNDMLDKWASELYEGARGVASILDVDVENEQWEELGDALVVANPQGVVYEAKLPEMPFFKQGSLNGNVRGSIVAMTAPDGNGVKFTVGFSNLPSEGGPFTYHLHVDPIPEDGNCTKALAHHDPFDRGETTPCDASRPETCQIGDLSGKHGSVTRDYEQTYIDRYLSLVQGPGSFFGNRSVVFHFANKTRISCANFKLVQRPAPYDNGTGACNTVRATNAPATATPYSKAPYYSAASVISASFYVLGAASILAFVGGVGDA</sequence>
<accession>A0A4R8RI12</accession>
<evidence type="ECO:0000256" key="7">
    <source>
        <dbReference type="ARBA" id="ARBA00049204"/>
    </source>
</evidence>
<dbReference type="GO" id="GO:0005576">
    <property type="term" value="C:extracellular region"/>
    <property type="evidence" value="ECO:0007669"/>
    <property type="project" value="UniProtKB-SubCell"/>
</dbReference>
<keyword evidence="5" id="KW-0964">Secreted</keyword>
<dbReference type="EMBL" id="RYZW01000027">
    <property type="protein sequence ID" value="TDZ61875.1"/>
    <property type="molecule type" value="Genomic_DNA"/>
</dbReference>
<dbReference type="FunFam" id="2.60.40.200:FF:000007">
    <property type="entry name" value="Cell surface Cu-only superoxide dismutase 5"/>
    <property type="match status" value="1"/>
</dbReference>
<evidence type="ECO:0000313" key="10">
    <source>
        <dbReference type="Proteomes" id="UP000295703"/>
    </source>
</evidence>
<evidence type="ECO:0000256" key="3">
    <source>
        <dbReference type="ARBA" id="ARBA00010457"/>
    </source>
</evidence>
<keyword evidence="6" id="KW-0049">Antioxidant</keyword>
<feature type="transmembrane region" description="Helical" evidence="8">
    <location>
        <begin position="322"/>
        <end position="345"/>
    </location>
</feature>
<keyword evidence="10" id="KW-1185">Reference proteome</keyword>
<dbReference type="PANTHER" id="PTHR20910">
    <property type="entry name" value="AGAP001623-PA"/>
    <property type="match status" value="1"/>
</dbReference>
<keyword evidence="8" id="KW-0472">Membrane</keyword>
<evidence type="ECO:0000256" key="5">
    <source>
        <dbReference type="ARBA" id="ARBA00022525"/>
    </source>
</evidence>
<reference evidence="9 10" key="1">
    <citation type="submission" date="2018-12" db="EMBL/GenBank/DDBJ databases">
        <title>Genome sequence and assembly of Colletotrichum trifolii.</title>
        <authorList>
            <person name="Gan P."/>
            <person name="Shirasu K."/>
        </authorList>
    </citation>
    <scope>NUCLEOTIDE SEQUENCE [LARGE SCALE GENOMIC DNA]</scope>
    <source>
        <strain evidence="9 10">543-2</strain>
    </source>
</reference>
<evidence type="ECO:0000256" key="2">
    <source>
        <dbReference type="ARBA" id="ARBA00004613"/>
    </source>
</evidence>
<name>A0A4R8RI12_COLTR</name>
<evidence type="ECO:0000256" key="4">
    <source>
        <dbReference type="ARBA" id="ARBA00012682"/>
    </source>
</evidence>
<proteinExistence type="inferred from homology"/>
<keyword evidence="8" id="KW-1133">Transmembrane helix</keyword>
<evidence type="ECO:0000313" key="9">
    <source>
        <dbReference type="EMBL" id="TDZ61875.1"/>
    </source>
</evidence>
<keyword evidence="8" id="KW-0812">Transmembrane</keyword>
<comment type="caution">
    <text evidence="9">The sequence shown here is derived from an EMBL/GenBank/DDBJ whole genome shotgun (WGS) entry which is preliminary data.</text>
</comment>
<comment type="similarity">
    <text evidence="3">Belongs to the Cu-Zn superoxide dismutase family.</text>
</comment>
<dbReference type="GO" id="GO:0004784">
    <property type="term" value="F:superoxide dismutase activity"/>
    <property type="evidence" value="ECO:0007669"/>
    <property type="project" value="UniProtKB-EC"/>
</dbReference>
<gene>
    <name evidence="9" type="ORF">CTRI78_v004021</name>
</gene>
<dbReference type="Proteomes" id="UP000295703">
    <property type="component" value="Unassembled WGS sequence"/>
</dbReference>
<dbReference type="GO" id="GO:0046872">
    <property type="term" value="F:metal ion binding"/>
    <property type="evidence" value="ECO:0007669"/>
    <property type="project" value="InterPro"/>
</dbReference>
<comment type="subcellular location">
    <subcellularLocation>
        <location evidence="1">Cell envelope</location>
    </subcellularLocation>
    <subcellularLocation>
        <location evidence="2">Secreted</location>
    </subcellularLocation>
</comment>